<gene>
    <name evidence="3" type="ORF">BKA67DRAFT_542339</name>
</gene>
<dbReference type="AlphaFoldDB" id="A0A9P8UAZ7"/>
<dbReference type="GeneID" id="70129987"/>
<protein>
    <submittedName>
        <fullName evidence="3">Uncharacterized protein</fullName>
    </submittedName>
</protein>
<keyword evidence="4" id="KW-1185">Reference proteome</keyword>
<evidence type="ECO:0000256" key="1">
    <source>
        <dbReference type="SAM" id="MobiDB-lite"/>
    </source>
</evidence>
<dbReference type="RefSeq" id="XP_045951310.1">
    <property type="nucleotide sequence ID" value="XM_046101095.1"/>
</dbReference>
<dbReference type="EMBL" id="JAGPXC010000013">
    <property type="protein sequence ID" value="KAH6643380.1"/>
    <property type="molecule type" value="Genomic_DNA"/>
</dbReference>
<dbReference type="OrthoDB" id="3944128at2759"/>
<proteinExistence type="predicted"/>
<name>A0A9P8UAZ7_9PEZI</name>
<accession>A0A9P8UAZ7</accession>
<reference evidence="3" key="1">
    <citation type="journal article" date="2021" name="Nat. Commun.">
        <title>Genetic determinants of endophytism in the Arabidopsis root mycobiome.</title>
        <authorList>
            <person name="Mesny F."/>
            <person name="Miyauchi S."/>
            <person name="Thiergart T."/>
            <person name="Pickel B."/>
            <person name="Atanasova L."/>
            <person name="Karlsson M."/>
            <person name="Huettel B."/>
            <person name="Barry K.W."/>
            <person name="Haridas S."/>
            <person name="Chen C."/>
            <person name="Bauer D."/>
            <person name="Andreopoulos W."/>
            <person name="Pangilinan J."/>
            <person name="LaButti K."/>
            <person name="Riley R."/>
            <person name="Lipzen A."/>
            <person name="Clum A."/>
            <person name="Drula E."/>
            <person name="Henrissat B."/>
            <person name="Kohler A."/>
            <person name="Grigoriev I.V."/>
            <person name="Martin F.M."/>
            <person name="Hacquard S."/>
        </authorList>
    </citation>
    <scope>NUCLEOTIDE SEQUENCE</scope>
    <source>
        <strain evidence="3">MPI-SDFR-AT-0073</strain>
    </source>
</reference>
<comment type="caution">
    <text evidence="3">The sequence shown here is derived from an EMBL/GenBank/DDBJ whole genome shotgun (WGS) entry which is preliminary data.</text>
</comment>
<dbReference type="Proteomes" id="UP000758603">
    <property type="component" value="Unassembled WGS sequence"/>
</dbReference>
<evidence type="ECO:0000256" key="2">
    <source>
        <dbReference type="SAM" id="SignalP"/>
    </source>
</evidence>
<evidence type="ECO:0000313" key="3">
    <source>
        <dbReference type="EMBL" id="KAH6643380.1"/>
    </source>
</evidence>
<feature type="chain" id="PRO_5040346357" evidence="2">
    <location>
        <begin position="26"/>
        <end position="525"/>
    </location>
</feature>
<organism evidence="3 4">
    <name type="scientific">Truncatella angustata</name>
    <dbReference type="NCBI Taxonomy" id="152316"/>
    <lineage>
        <taxon>Eukaryota</taxon>
        <taxon>Fungi</taxon>
        <taxon>Dikarya</taxon>
        <taxon>Ascomycota</taxon>
        <taxon>Pezizomycotina</taxon>
        <taxon>Sordariomycetes</taxon>
        <taxon>Xylariomycetidae</taxon>
        <taxon>Amphisphaeriales</taxon>
        <taxon>Sporocadaceae</taxon>
        <taxon>Truncatella</taxon>
    </lineage>
</organism>
<feature type="compositionally biased region" description="Low complexity" evidence="1">
    <location>
        <begin position="466"/>
        <end position="497"/>
    </location>
</feature>
<sequence>MLTVSGLWAPIGLTILSASVASGSALHHAQDYNVSKISHATIAPSAAPVVFHSTSSCSNSTSSVPSTVISYTTSTAHCSIIPGTTVTVISDKSYTTTLVSTVTEKETVVQIVTYKETEADTSITTTTVPTTTTTTAPTTTTTTTPTTVTSITSFTSYSTITTTTTRNSCDATCSVYAGTVELFFWPTNNDYSYPATYVDTRLDYTFVSPSVYYMINTIHGVNISNGAVVGPYATSTIFGFDLGEVSTIVGGTITQQLTLNDLGTDCPRTVDASAIATLVDSRCDPILAAPSKIREWAQPCAACQRLGLFDPPYAIPTLTGGLVETTTVAETTITPVTTATTKATATAVPITITPTTVATVPTSTAAETSVVETTATAAPTTTANSATITEILSIGPSGVVIVKVFSGTSVTLTIPAATGASTVVIGDQTYTLPGSQSSTASAVITVPSAVTSETSPTSILESSSLGVSGSPTAGASGSSSLPSATTTSPSSTTSSTDPVATAAASKVMGGFTYLLSSILVAILAI</sequence>
<evidence type="ECO:0000313" key="4">
    <source>
        <dbReference type="Proteomes" id="UP000758603"/>
    </source>
</evidence>
<keyword evidence="2" id="KW-0732">Signal</keyword>
<feature type="region of interest" description="Disordered" evidence="1">
    <location>
        <begin position="455"/>
        <end position="497"/>
    </location>
</feature>
<feature type="compositionally biased region" description="Polar residues" evidence="1">
    <location>
        <begin position="455"/>
        <end position="465"/>
    </location>
</feature>
<feature type="signal peptide" evidence="2">
    <location>
        <begin position="1"/>
        <end position="25"/>
    </location>
</feature>